<dbReference type="CDD" id="cd03230">
    <property type="entry name" value="ABC_DR_subfamily_A"/>
    <property type="match status" value="1"/>
</dbReference>
<evidence type="ECO:0000259" key="4">
    <source>
        <dbReference type="PROSITE" id="PS50893"/>
    </source>
</evidence>
<evidence type="ECO:0000313" key="5">
    <source>
        <dbReference type="EMBL" id="TGE38266.1"/>
    </source>
</evidence>
<sequence length="231" mass="25968">MSNAIEIKYLNKFYGSKVALDDLYVTFPEGQITGLLGPNGAGKSTLFKAIIGLVKPQCGNILVFGQHPHWKLNAEIAYLPDRAKWYKAHTIKQALTYAFNVLPGFDLPRALELADQMQLELDDQVSTLSKGQEARLHIILCLARKVKLVLLDEPFSGIDLLSREQIIQSIIESMLDQPQTILISTHEIHEAEGLFDHVVFLNRGQLVLEGNTDILRQEKGSIESIYRGLFR</sequence>
<dbReference type="RefSeq" id="WP_135546241.1">
    <property type="nucleotide sequence ID" value="NZ_SPQQ01000003.1"/>
</dbReference>
<evidence type="ECO:0000256" key="2">
    <source>
        <dbReference type="ARBA" id="ARBA00022741"/>
    </source>
</evidence>
<evidence type="ECO:0000313" key="6">
    <source>
        <dbReference type="Proteomes" id="UP000298460"/>
    </source>
</evidence>
<dbReference type="SMART" id="SM00382">
    <property type="entry name" value="AAA"/>
    <property type="match status" value="1"/>
</dbReference>
<evidence type="ECO:0000256" key="3">
    <source>
        <dbReference type="ARBA" id="ARBA00022840"/>
    </source>
</evidence>
<name>A0A4Z0R9I4_9FIRM</name>
<dbReference type="SUPFAM" id="SSF52540">
    <property type="entry name" value="P-loop containing nucleoside triphosphate hydrolases"/>
    <property type="match status" value="1"/>
</dbReference>
<evidence type="ECO:0000256" key="1">
    <source>
        <dbReference type="ARBA" id="ARBA00022448"/>
    </source>
</evidence>
<dbReference type="AlphaFoldDB" id="A0A4Z0R9I4"/>
<dbReference type="GO" id="GO:0005524">
    <property type="term" value="F:ATP binding"/>
    <property type="evidence" value="ECO:0007669"/>
    <property type="project" value="UniProtKB-KW"/>
</dbReference>
<accession>A0A4Z0R9I4</accession>
<dbReference type="InterPro" id="IPR027417">
    <property type="entry name" value="P-loop_NTPase"/>
</dbReference>
<dbReference type="Gene3D" id="3.40.50.300">
    <property type="entry name" value="P-loop containing nucleotide triphosphate hydrolases"/>
    <property type="match status" value="1"/>
</dbReference>
<keyword evidence="2" id="KW-0547">Nucleotide-binding</keyword>
<dbReference type="OrthoDB" id="9804819at2"/>
<dbReference type="InterPro" id="IPR003593">
    <property type="entry name" value="AAA+_ATPase"/>
</dbReference>
<reference evidence="5 6" key="1">
    <citation type="submission" date="2019-03" db="EMBL/GenBank/DDBJ databases">
        <title>Draft Genome Sequence of Desulfosporosinus fructosivorans Strain 63.6F, Isolated from Marine Sediment in the Baltic Sea.</title>
        <authorList>
            <person name="Hausmann B."/>
            <person name="Vandieken V."/>
            <person name="Pjevac P."/>
            <person name="Schreck K."/>
            <person name="Herbold C.W."/>
            <person name="Loy A."/>
        </authorList>
    </citation>
    <scope>NUCLEOTIDE SEQUENCE [LARGE SCALE GENOMIC DNA]</scope>
    <source>
        <strain evidence="5 6">63.6F</strain>
    </source>
</reference>
<dbReference type="PROSITE" id="PS50893">
    <property type="entry name" value="ABC_TRANSPORTER_2"/>
    <property type="match status" value="1"/>
</dbReference>
<protein>
    <submittedName>
        <fullName evidence="5">ABC transporter ATP-binding protein</fullName>
    </submittedName>
</protein>
<dbReference type="InterPro" id="IPR003439">
    <property type="entry name" value="ABC_transporter-like_ATP-bd"/>
</dbReference>
<dbReference type="GO" id="GO:0016887">
    <property type="term" value="F:ATP hydrolysis activity"/>
    <property type="evidence" value="ECO:0007669"/>
    <property type="project" value="InterPro"/>
</dbReference>
<comment type="caution">
    <text evidence="5">The sequence shown here is derived from an EMBL/GenBank/DDBJ whole genome shotgun (WGS) entry which is preliminary data.</text>
</comment>
<dbReference type="EMBL" id="SPQQ01000003">
    <property type="protein sequence ID" value="TGE38266.1"/>
    <property type="molecule type" value="Genomic_DNA"/>
</dbReference>
<dbReference type="PANTHER" id="PTHR42939:SF1">
    <property type="entry name" value="ABC TRANSPORTER ATP-BINDING PROTEIN ALBC-RELATED"/>
    <property type="match status" value="1"/>
</dbReference>
<dbReference type="InterPro" id="IPR051782">
    <property type="entry name" value="ABC_Transporter_VariousFunc"/>
</dbReference>
<feature type="domain" description="ABC transporter" evidence="4">
    <location>
        <begin position="5"/>
        <end position="228"/>
    </location>
</feature>
<gene>
    <name evidence="5" type="ORF">E4K67_09880</name>
</gene>
<dbReference type="Proteomes" id="UP000298460">
    <property type="component" value="Unassembled WGS sequence"/>
</dbReference>
<dbReference type="PANTHER" id="PTHR42939">
    <property type="entry name" value="ABC TRANSPORTER ATP-BINDING PROTEIN ALBC-RELATED"/>
    <property type="match status" value="1"/>
</dbReference>
<keyword evidence="1" id="KW-0813">Transport</keyword>
<keyword evidence="3 5" id="KW-0067">ATP-binding</keyword>
<dbReference type="Pfam" id="PF00005">
    <property type="entry name" value="ABC_tran"/>
    <property type="match status" value="1"/>
</dbReference>
<keyword evidence="6" id="KW-1185">Reference proteome</keyword>
<organism evidence="5 6">
    <name type="scientific">Desulfosporosinus fructosivorans</name>
    <dbReference type="NCBI Taxonomy" id="2018669"/>
    <lineage>
        <taxon>Bacteria</taxon>
        <taxon>Bacillati</taxon>
        <taxon>Bacillota</taxon>
        <taxon>Clostridia</taxon>
        <taxon>Eubacteriales</taxon>
        <taxon>Desulfitobacteriaceae</taxon>
        <taxon>Desulfosporosinus</taxon>
    </lineage>
</organism>
<proteinExistence type="predicted"/>